<reference evidence="3 4" key="1">
    <citation type="submission" date="2010-08" db="EMBL/GenBank/DDBJ databases">
        <authorList>
            <person name="Weinstock G."/>
            <person name="Sodergren E."/>
            <person name="Clifton S."/>
            <person name="Fulton L."/>
            <person name="Fulton B."/>
            <person name="Courtney L."/>
            <person name="Fronick C."/>
            <person name="Harrison M."/>
            <person name="Strong C."/>
            <person name="Farmer C."/>
            <person name="Delahaunty K."/>
            <person name="Markovic C."/>
            <person name="Hall O."/>
            <person name="Minx P."/>
            <person name="Tomlinson C."/>
            <person name="Mitreva M."/>
            <person name="Hou S."/>
            <person name="Chen J."/>
            <person name="Wollam A."/>
            <person name="Pepin K.H."/>
            <person name="Johnson M."/>
            <person name="Bhonagiri V."/>
            <person name="Zhang X."/>
            <person name="Suruliraj S."/>
            <person name="Warren W."/>
            <person name="Chinwalla A."/>
            <person name="Mardis E.R."/>
            <person name="Wilson R.K."/>
        </authorList>
    </citation>
    <scope>NUCLEOTIDE SEQUENCE [LARGE SCALE GENOMIC DNA]</scope>
    <source>
        <strain evidence="3 4">KLE1255</strain>
    </source>
</reference>
<dbReference type="GO" id="GO:0005737">
    <property type="term" value="C:cytoplasm"/>
    <property type="evidence" value="ECO:0007669"/>
    <property type="project" value="UniProtKB-SubCell"/>
</dbReference>
<dbReference type="Pfam" id="PF03932">
    <property type="entry name" value="CutC"/>
    <property type="match status" value="1"/>
</dbReference>
<dbReference type="BioCyc" id="FCF748224-HMP:GTSS-739-MONOMER"/>
<gene>
    <name evidence="2" type="primary">cutC</name>
    <name evidence="3" type="ORF">HMPREF9436_00918</name>
</gene>
<dbReference type="HOGENOM" id="CLU_050555_3_1_9"/>
<sequence>MPGSKPGKKGGIEMRSVLEVCVDSTASALAAKRGGASRLELCADLIVGGTTPSLALVRQVKAETGLPVRALLRPRFGDFCYDSYELAQMEQLAAELVEAGADGIVTGVLTPEGQLDAEAMRPIYAAARRAAEKAGRPVACTLHRAFDVSADPFAALETVRSMGLCTILTSGQAASAPEGAELLGRLVERAGDSVEILVGAGVTAQNIPALAAQTGAHAFHLSGKQVLQSRMTFRREGVPMGLPGFSEFEVWQTSEENIRAARQALDAIKNN</sequence>
<name>E2ZGY2_9FIRM</name>
<evidence type="ECO:0000256" key="1">
    <source>
        <dbReference type="ARBA" id="ARBA00007768"/>
    </source>
</evidence>
<dbReference type="Gene3D" id="3.20.20.380">
    <property type="entry name" value="Copper homeostasis (CutC) domain"/>
    <property type="match status" value="1"/>
</dbReference>
<dbReference type="InterPro" id="IPR036822">
    <property type="entry name" value="CutC-like_dom_sf"/>
</dbReference>
<proteinExistence type="inferred from homology"/>
<dbReference type="SUPFAM" id="SSF110395">
    <property type="entry name" value="CutC-like"/>
    <property type="match status" value="1"/>
</dbReference>
<comment type="caution">
    <text evidence="2">Once thought to be involved in copper homeostasis, experiments in E.coli have shown this is not the case.</text>
</comment>
<dbReference type="InterPro" id="IPR005627">
    <property type="entry name" value="CutC-like"/>
</dbReference>
<organism evidence="3 4">
    <name type="scientific">Faecalibacterium cf. prausnitzii KLE1255</name>
    <dbReference type="NCBI Taxonomy" id="748224"/>
    <lineage>
        <taxon>Bacteria</taxon>
        <taxon>Bacillati</taxon>
        <taxon>Bacillota</taxon>
        <taxon>Clostridia</taxon>
        <taxon>Eubacteriales</taxon>
        <taxon>Oscillospiraceae</taxon>
        <taxon>Faecalibacterium</taxon>
    </lineage>
</organism>
<comment type="subcellular location">
    <subcellularLocation>
        <location evidence="2">Cytoplasm</location>
    </subcellularLocation>
</comment>
<dbReference type="PANTHER" id="PTHR12598:SF0">
    <property type="entry name" value="COPPER HOMEOSTASIS PROTEIN CUTC HOMOLOG"/>
    <property type="match status" value="1"/>
</dbReference>
<comment type="caution">
    <text evidence="3">The sequence shown here is derived from an EMBL/GenBank/DDBJ whole genome shotgun (WGS) entry which is preliminary data.</text>
</comment>
<evidence type="ECO:0000256" key="2">
    <source>
        <dbReference type="HAMAP-Rule" id="MF_00795"/>
    </source>
</evidence>
<dbReference type="Proteomes" id="UP000006028">
    <property type="component" value="Unassembled WGS sequence"/>
</dbReference>
<protein>
    <recommendedName>
        <fullName evidence="2">PF03932 family protein CutC</fullName>
    </recommendedName>
</protein>
<evidence type="ECO:0000313" key="4">
    <source>
        <dbReference type="Proteomes" id="UP000006028"/>
    </source>
</evidence>
<dbReference type="GO" id="GO:0005507">
    <property type="term" value="F:copper ion binding"/>
    <property type="evidence" value="ECO:0007669"/>
    <property type="project" value="TreeGrafter"/>
</dbReference>
<keyword evidence="2" id="KW-0963">Cytoplasm</keyword>
<dbReference type="PANTHER" id="PTHR12598">
    <property type="entry name" value="COPPER HOMEOSTASIS PROTEIN CUTC"/>
    <property type="match status" value="1"/>
</dbReference>
<dbReference type="AlphaFoldDB" id="E2ZGY2"/>
<accession>E2ZGY2</accession>
<comment type="similarity">
    <text evidence="1 2">Belongs to the CutC family.</text>
</comment>
<dbReference type="eggNOG" id="COG3142">
    <property type="taxonomic scope" value="Bacteria"/>
</dbReference>
<dbReference type="STRING" id="748224.HMPREF9436_00918"/>
<evidence type="ECO:0000313" key="3">
    <source>
        <dbReference type="EMBL" id="EFQ07575.1"/>
    </source>
</evidence>
<dbReference type="EMBL" id="AECU01000083">
    <property type="protein sequence ID" value="EFQ07575.1"/>
    <property type="molecule type" value="Genomic_DNA"/>
</dbReference>
<dbReference type="HAMAP" id="MF_00795">
    <property type="entry name" value="CutC"/>
    <property type="match status" value="1"/>
</dbReference>